<keyword evidence="1" id="KW-0472">Membrane</keyword>
<accession>A0A1J5IVL6</accession>
<dbReference type="EMBL" id="MNZT01000062">
    <property type="protein sequence ID" value="OIP97207.1"/>
    <property type="molecule type" value="Genomic_DNA"/>
</dbReference>
<dbReference type="InterPro" id="IPR036259">
    <property type="entry name" value="MFS_trans_sf"/>
</dbReference>
<sequence length="192" mass="21721">MTSLADERPVSIVKDLLAPQHRLQQIVFFSLGAIFFLMEFAWPIFLYRFLPDFGELGLFTSIVTILSAMVGALLMLVIDRMVKSKLLVLGSIIYSAGWVLRSFIFDTFSFFMSDLVSRIGEGFVMLPMFAMSYDLRERQDHTSFQLQRILVVSLGYVGPALLIVAFGAPMLKVLLYTAPVFCFLLLGIIRIK</sequence>
<feature type="transmembrane region" description="Helical" evidence="1">
    <location>
        <begin position="149"/>
        <end position="167"/>
    </location>
</feature>
<protein>
    <recommendedName>
        <fullName evidence="4">Major facilitator superfamily (MFS) profile domain-containing protein</fullName>
    </recommendedName>
</protein>
<feature type="transmembrane region" description="Helical" evidence="1">
    <location>
        <begin position="56"/>
        <end position="77"/>
    </location>
</feature>
<proteinExistence type="predicted"/>
<reference evidence="2 3" key="1">
    <citation type="journal article" date="2016" name="Environ. Microbiol.">
        <title>Genomic resolution of a cold subsurface aquifer community provides metabolic insights for novel microbes adapted to high CO concentrations.</title>
        <authorList>
            <person name="Probst A.J."/>
            <person name="Castelle C.J."/>
            <person name="Singh A."/>
            <person name="Brown C.T."/>
            <person name="Anantharaman K."/>
            <person name="Sharon I."/>
            <person name="Hug L.A."/>
            <person name="Burstein D."/>
            <person name="Emerson J.B."/>
            <person name="Thomas B.C."/>
            <person name="Banfield J.F."/>
        </authorList>
    </citation>
    <scope>NUCLEOTIDE SEQUENCE [LARGE SCALE GENOMIC DNA]</scope>
    <source>
        <strain evidence="2">CG2_30_54_11</strain>
    </source>
</reference>
<dbReference type="SUPFAM" id="SSF103473">
    <property type="entry name" value="MFS general substrate transporter"/>
    <property type="match status" value="1"/>
</dbReference>
<organism evidence="2 3">
    <name type="scientific">Candidatus Wirthbacteria bacterium CG2_30_54_11</name>
    <dbReference type="NCBI Taxonomy" id="1817892"/>
    <lineage>
        <taxon>Bacteria</taxon>
        <taxon>Candidatus Wirthbacteria</taxon>
    </lineage>
</organism>
<evidence type="ECO:0000256" key="1">
    <source>
        <dbReference type="SAM" id="Phobius"/>
    </source>
</evidence>
<dbReference type="STRING" id="1817892.AUK40_03630"/>
<keyword evidence="1" id="KW-1133">Transmembrane helix</keyword>
<feature type="transmembrane region" description="Helical" evidence="1">
    <location>
        <begin position="26"/>
        <end position="50"/>
    </location>
</feature>
<evidence type="ECO:0000313" key="2">
    <source>
        <dbReference type="EMBL" id="OIP97207.1"/>
    </source>
</evidence>
<dbReference type="AlphaFoldDB" id="A0A1J5IVL6"/>
<feature type="transmembrane region" description="Helical" evidence="1">
    <location>
        <begin position="86"/>
        <end position="104"/>
    </location>
</feature>
<evidence type="ECO:0008006" key="4">
    <source>
        <dbReference type="Google" id="ProtNLM"/>
    </source>
</evidence>
<comment type="caution">
    <text evidence="2">The sequence shown here is derived from an EMBL/GenBank/DDBJ whole genome shotgun (WGS) entry which is preliminary data.</text>
</comment>
<name>A0A1J5IVL6_9BACT</name>
<gene>
    <name evidence="2" type="ORF">AUK40_03630</name>
</gene>
<dbReference type="Proteomes" id="UP000183245">
    <property type="component" value="Unassembled WGS sequence"/>
</dbReference>
<evidence type="ECO:0000313" key="3">
    <source>
        <dbReference type="Proteomes" id="UP000183245"/>
    </source>
</evidence>
<feature type="transmembrane region" description="Helical" evidence="1">
    <location>
        <begin position="173"/>
        <end position="191"/>
    </location>
</feature>
<keyword evidence="1" id="KW-0812">Transmembrane</keyword>